<feature type="signal peptide" evidence="1">
    <location>
        <begin position="1"/>
        <end position="22"/>
    </location>
</feature>
<sequence>MTSFPGIHCVVFICYFLTLVYGSPRRSDNDGTSCPPFNKGDFTIHQYQLYPENAFWDSQNCVVYFSALFNGSVAVYDPYKDETIRIITFPNITYVPGQHASGLDYSSKSGLLSVVLNSETPFLTGGANVSGDNWLVKYDPVCNRELWRTNLTAVTEGRFGGFQDVSVDTKSNSYVIGTYPKSILKVDKHGLNAEVWYPPQSTNTAIRGYTGVAALEDVLLVVNTEEVPASNPSKSEIYRFDMTEPEGRPVLVERTPNLPIGVANRIHLPVAYGGRVMLVSEQLLGVTVLRSVDGSWKTAEHLGSIRSNWPIPFDRILPTTVQVGPRNQYMVGQHFPGDIVPGTTAGNRSEWEMFDITAMVEELLRA</sequence>
<keyword evidence="3" id="KW-1185">Reference proteome</keyword>
<proteinExistence type="predicted"/>
<evidence type="ECO:0000313" key="3">
    <source>
        <dbReference type="Proteomes" id="UP001628179"/>
    </source>
</evidence>
<dbReference type="Pfam" id="PF22701">
    <property type="entry name" value="Mala_s_1-like"/>
    <property type="match status" value="1"/>
</dbReference>
<comment type="caution">
    <text evidence="2">The sequence shown here is derived from an EMBL/GenBank/DDBJ whole genome shotgun (WGS) entry which is preliminary data.</text>
</comment>
<dbReference type="EMBL" id="BAAFSV010000004">
    <property type="protein sequence ID" value="GAB1317804.1"/>
    <property type="molecule type" value="Genomic_DNA"/>
</dbReference>
<dbReference type="RefSeq" id="XP_070919535.1">
    <property type="nucleotide sequence ID" value="XM_071063434.1"/>
</dbReference>
<protein>
    <submittedName>
        <fullName evidence="2">Uncharacterized protein</fullName>
    </submittedName>
</protein>
<dbReference type="GeneID" id="98178757"/>
<feature type="chain" id="PRO_5046535644" evidence="1">
    <location>
        <begin position="23"/>
        <end position="366"/>
    </location>
</feature>
<gene>
    <name evidence="2" type="ORF">MFIFM68171_08014</name>
</gene>
<dbReference type="InterPro" id="IPR054550">
    <property type="entry name" value="Mala_s_1-like"/>
</dbReference>
<name>A0ABQ0GJD8_9PEZI</name>
<organism evidence="2 3">
    <name type="scientific">Madurella fahalii</name>
    <dbReference type="NCBI Taxonomy" id="1157608"/>
    <lineage>
        <taxon>Eukaryota</taxon>
        <taxon>Fungi</taxon>
        <taxon>Dikarya</taxon>
        <taxon>Ascomycota</taxon>
        <taxon>Pezizomycotina</taxon>
        <taxon>Sordariomycetes</taxon>
        <taxon>Sordariomycetidae</taxon>
        <taxon>Sordariales</taxon>
        <taxon>Sordariales incertae sedis</taxon>
        <taxon>Madurella</taxon>
    </lineage>
</organism>
<dbReference type="Proteomes" id="UP001628179">
    <property type="component" value="Unassembled WGS sequence"/>
</dbReference>
<keyword evidence="1" id="KW-0732">Signal</keyword>
<dbReference type="CDD" id="cd12811">
    <property type="entry name" value="MALA"/>
    <property type="match status" value="1"/>
</dbReference>
<reference evidence="2 3" key="1">
    <citation type="submission" date="2024-09" db="EMBL/GenBank/DDBJ databases">
        <title>Itraconazole resistance in Madurella fahalii resulting from another homologue of gene encoding cytochrome P450 14-alpha sterol demethylase (CYP51).</title>
        <authorList>
            <person name="Yoshioka I."/>
            <person name="Fahal A.H."/>
            <person name="Kaneko S."/>
            <person name="Yaguchi T."/>
        </authorList>
    </citation>
    <scope>NUCLEOTIDE SEQUENCE [LARGE SCALE GENOMIC DNA]</scope>
    <source>
        <strain evidence="2 3">IFM 68171</strain>
    </source>
</reference>
<accession>A0ABQ0GJD8</accession>
<evidence type="ECO:0000256" key="1">
    <source>
        <dbReference type="SAM" id="SignalP"/>
    </source>
</evidence>
<evidence type="ECO:0000313" key="2">
    <source>
        <dbReference type="EMBL" id="GAB1317804.1"/>
    </source>
</evidence>
<dbReference type="SUPFAM" id="SSF63829">
    <property type="entry name" value="Calcium-dependent phosphotriesterase"/>
    <property type="match status" value="1"/>
</dbReference>